<accession>A0A168A827</accession>
<dbReference type="VEuPathDB" id="FungiDB:AAP_02384"/>
<evidence type="ECO:0000313" key="3">
    <source>
        <dbReference type="Proteomes" id="UP000242877"/>
    </source>
</evidence>
<evidence type="ECO:0000256" key="1">
    <source>
        <dbReference type="SAM" id="MobiDB-lite"/>
    </source>
</evidence>
<keyword evidence="3" id="KW-1185">Reference proteome</keyword>
<evidence type="ECO:0000313" key="2">
    <source>
        <dbReference type="EMBL" id="KZZ93592.1"/>
    </source>
</evidence>
<organism evidence="2 3">
    <name type="scientific">Ascosphaera apis ARSEF 7405</name>
    <dbReference type="NCBI Taxonomy" id="392613"/>
    <lineage>
        <taxon>Eukaryota</taxon>
        <taxon>Fungi</taxon>
        <taxon>Dikarya</taxon>
        <taxon>Ascomycota</taxon>
        <taxon>Pezizomycotina</taxon>
        <taxon>Eurotiomycetes</taxon>
        <taxon>Eurotiomycetidae</taxon>
        <taxon>Onygenales</taxon>
        <taxon>Ascosphaeraceae</taxon>
        <taxon>Ascosphaera</taxon>
    </lineage>
</organism>
<proteinExistence type="predicted"/>
<feature type="region of interest" description="Disordered" evidence="1">
    <location>
        <begin position="41"/>
        <end position="66"/>
    </location>
</feature>
<reference evidence="2 3" key="1">
    <citation type="journal article" date="2016" name="Genome Biol. Evol.">
        <title>Divergent and convergent evolution of fungal pathogenicity.</title>
        <authorList>
            <person name="Shang Y."/>
            <person name="Xiao G."/>
            <person name="Zheng P."/>
            <person name="Cen K."/>
            <person name="Zhan S."/>
            <person name="Wang C."/>
        </authorList>
    </citation>
    <scope>NUCLEOTIDE SEQUENCE [LARGE SCALE GENOMIC DNA]</scope>
    <source>
        <strain evidence="2 3">ARSEF 7405</strain>
    </source>
</reference>
<sequence>MSATISTHIAAITGRVIDMAKADTRVAPKLQVALNRAAPVVGKPEGPEQGSLVLNSSTPRQRPKAAPAALKLPGCSAMTALCFFKLSEQLRNSDKGTEVVIAAALRAANAPIVSLSRLDKKRFLMRVETSEHTNSVDGVEVLILKQRCFLRRYHAEGSRTFYIANTGVFMAKHVAKSLYTLFKKKYRFSLQSGVSSLIKTGQYLAVLDKAPGIDSARFPIQVLPKEERTRVPV</sequence>
<dbReference type="EMBL" id="AZGZ01000008">
    <property type="protein sequence ID" value="KZZ93592.1"/>
    <property type="molecule type" value="Genomic_DNA"/>
</dbReference>
<dbReference type="AlphaFoldDB" id="A0A168A827"/>
<dbReference type="Proteomes" id="UP000242877">
    <property type="component" value="Unassembled WGS sequence"/>
</dbReference>
<gene>
    <name evidence="2" type="ORF">AAP_02384</name>
</gene>
<name>A0A168A827_9EURO</name>
<comment type="caution">
    <text evidence="2">The sequence shown here is derived from an EMBL/GenBank/DDBJ whole genome shotgun (WGS) entry which is preliminary data.</text>
</comment>
<protein>
    <submittedName>
        <fullName evidence="2">Uncharacterized protein</fullName>
    </submittedName>
</protein>